<dbReference type="SUPFAM" id="SSF53448">
    <property type="entry name" value="Nucleotide-diphospho-sugar transferases"/>
    <property type="match status" value="1"/>
</dbReference>
<evidence type="ECO:0000313" key="3">
    <source>
        <dbReference type="EMBL" id="NPE25060.1"/>
    </source>
</evidence>
<dbReference type="RefSeq" id="WP_172344548.1">
    <property type="nucleotide sequence ID" value="NZ_CATJFF010000026.1"/>
</dbReference>
<dbReference type="CDD" id="cd04187">
    <property type="entry name" value="DPM1_like_bac"/>
    <property type="match status" value="1"/>
</dbReference>
<feature type="domain" description="Glycosyltransferase 2-like" evidence="2">
    <location>
        <begin position="5"/>
        <end position="166"/>
    </location>
</feature>
<evidence type="ECO:0000313" key="4">
    <source>
        <dbReference type="Proteomes" id="UP000820977"/>
    </source>
</evidence>
<evidence type="ECO:0000256" key="1">
    <source>
        <dbReference type="SAM" id="Phobius"/>
    </source>
</evidence>
<dbReference type="InterPro" id="IPR001173">
    <property type="entry name" value="Glyco_trans_2-like"/>
</dbReference>
<proteinExistence type="predicted"/>
<feature type="transmembrane region" description="Helical" evidence="1">
    <location>
        <begin position="230"/>
        <end position="251"/>
    </location>
</feature>
<name>A0ABX2B2X3_9BACT</name>
<dbReference type="PANTHER" id="PTHR48090">
    <property type="entry name" value="UNDECAPRENYL-PHOSPHATE 4-DEOXY-4-FORMAMIDO-L-ARABINOSE TRANSFERASE-RELATED"/>
    <property type="match status" value="1"/>
</dbReference>
<keyword evidence="1" id="KW-0812">Transmembrane</keyword>
<keyword evidence="1" id="KW-0472">Membrane</keyword>
<keyword evidence="4" id="KW-1185">Reference proteome</keyword>
<dbReference type="InterPro" id="IPR050256">
    <property type="entry name" value="Glycosyltransferase_2"/>
</dbReference>
<dbReference type="Gene3D" id="3.90.550.10">
    <property type="entry name" value="Spore Coat Polysaccharide Biosynthesis Protein SpsA, Chain A"/>
    <property type="match status" value="1"/>
</dbReference>
<dbReference type="PANTHER" id="PTHR48090:SF8">
    <property type="entry name" value="GLYCOSYLTRANSFERASE CSBB-RELATED"/>
    <property type="match status" value="1"/>
</dbReference>
<gene>
    <name evidence="3" type="ORF">HPS54_05935</name>
</gene>
<keyword evidence="1" id="KW-1133">Transmembrane helix</keyword>
<reference evidence="3 4" key="1">
    <citation type="submission" date="2020-05" db="EMBL/GenBank/DDBJ databases">
        <title>Distinct polysaccharide utilization as determinants for interspecies competition between intestinal Prevotella spp.</title>
        <authorList>
            <person name="Galvez E.J.C."/>
            <person name="Iljazovic A."/>
            <person name="Strowig T."/>
        </authorList>
    </citation>
    <scope>NUCLEOTIDE SEQUENCE [LARGE SCALE GENOMIC DNA]</scope>
    <source>
        <strain evidence="3 4">PCHR</strain>
    </source>
</reference>
<feature type="transmembrane region" description="Helical" evidence="1">
    <location>
        <begin position="263"/>
        <end position="288"/>
    </location>
</feature>
<protein>
    <submittedName>
        <fullName evidence="3">Glycosyltransferase family 2 protein</fullName>
    </submittedName>
</protein>
<comment type="caution">
    <text evidence="3">The sequence shown here is derived from an EMBL/GenBank/DDBJ whole genome shotgun (WGS) entry which is preliminary data.</text>
</comment>
<dbReference type="Proteomes" id="UP000820977">
    <property type="component" value="Unassembled WGS sequence"/>
</dbReference>
<accession>A0ABX2B2X3</accession>
<dbReference type="Pfam" id="PF00535">
    <property type="entry name" value="Glycos_transf_2"/>
    <property type="match status" value="1"/>
</dbReference>
<organism evidence="3 4">
    <name type="scientific">Xylanibacter caecicola</name>
    <dbReference type="NCBI Taxonomy" id="2736294"/>
    <lineage>
        <taxon>Bacteria</taxon>
        <taxon>Pseudomonadati</taxon>
        <taxon>Bacteroidota</taxon>
        <taxon>Bacteroidia</taxon>
        <taxon>Bacteroidales</taxon>
        <taxon>Prevotellaceae</taxon>
        <taxon>Xylanibacter</taxon>
    </lineage>
</organism>
<evidence type="ECO:0000259" key="2">
    <source>
        <dbReference type="Pfam" id="PF00535"/>
    </source>
</evidence>
<dbReference type="EMBL" id="JABKKJ010000007">
    <property type="protein sequence ID" value="NPE25060.1"/>
    <property type="molecule type" value="Genomic_DNA"/>
</dbReference>
<dbReference type="InterPro" id="IPR029044">
    <property type="entry name" value="Nucleotide-diphossugar_trans"/>
</dbReference>
<sequence>MKKVSILIPAYNEERSLPLLYPELTGLMNSYNKYEWEVVFVDDGSRDRTLEMVRALHADDKRIRYVSLSRNFGKENAMLAGFDYVTGDCMVIMDADLQDPPSMIPQMLEYWEQGYQDVYAKRADRGKESWLRKWFSLLFYRILDATTRFEVLQNVGDFRLLDRRCIDALKELRECERYTKGMFCWIGYKKKEIVFNRGDRVAGNSNWNFFSLFNLAIEGITSFTTAPLRFASIFGFVIAFISFCFLLYYLVKTLFYGDPVQGFTTLVVIILFLGSIQLICLGILGEYIGRIFNETKNRPPYMVGETDEAHDKN</sequence>